<gene>
    <name evidence="1" type="ORF">THAOC_09828</name>
</gene>
<proteinExistence type="predicted"/>
<dbReference type="Proteomes" id="UP000266841">
    <property type="component" value="Unassembled WGS sequence"/>
</dbReference>
<protein>
    <submittedName>
        <fullName evidence="1">Uncharacterized protein</fullName>
    </submittedName>
</protein>
<dbReference type="EMBL" id="AGNL01010656">
    <property type="protein sequence ID" value="EJK68960.1"/>
    <property type="molecule type" value="Genomic_DNA"/>
</dbReference>
<sequence length="131" mass="14800">MMFVPQFYRRLDVEFRIVPHPHRIPVPQPQLSSQGASTEDGRSAMSMSVYDELFSCVTFSDTRAVFGTTTGSILLGRVPSTRRRVHWVGPWPPSTSNNHRCTDAADNHRSVGSDVRATHVRLSRGRRSTLY</sequence>
<organism evidence="1 2">
    <name type="scientific">Thalassiosira oceanica</name>
    <name type="common">Marine diatom</name>
    <dbReference type="NCBI Taxonomy" id="159749"/>
    <lineage>
        <taxon>Eukaryota</taxon>
        <taxon>Sar</taxon>
        <taxon>Stramenopiles</taxon>
        <taxon>Ochrophyta</taxon>
        <taxon>Bacillariophyta</taxon>
        <taxon>Coscinodiscophyceae</taxon>
        <taxon>Thalassiosirophycidae</taxon>
        <taxon>Thalassiosirales</taxon>
        <taxon>Thalassiosiraceae</taxon>
        <taxon>Thalassiosira</taxon>
    </lineage>
</organism>
<comment type="caution">
    <text evidence="1">The sequence shown here is derived from an EMBL/GenBank/DDBJ whole genome shotgun (WGS) entry which is preliminary data.</text>
</comment>
<evidence type="ECO:0000313" key="2">
    <source>
        <dbReference type="Proteomes" id="UP000266841"/>
    </source>
</evidence>
<keyword evidence="2" id="KW-1185">Reference proteome</keyword>
<name>K0SU62_THAOC</name>
<reference evidence="1 2" key="1">
    <citation type="journal article" date="2012" name="Genome Biol.">
        <title>Genome and low-iron response of an oceanic diatom adapted to chronic iron limitation.</title>
        <authorList>
            <person name="Lommer M."/>
            <person name="Specht M."/>
            <person name="Roy A.S."/>
            <person name="Kraemer L."/>
            <person name="Andreson R."/>
            <person name="Gutowska M.A."/>
            <person name="Wolf J."/>
            <person name="Bergner S.V."/>
            <person name="Schilhabel M.B."/>
            <person name="Klostermeier U.C."/>
            <person name="Beiko R.G."/>
            <person name="Rosenstiel P."/>
            <person name="Hippler M."/>
            <person name="Laroche J."/>
        </authorList>
    </citation>
    <scope>NUCLEOTIDE SEQUENCE [LARGE SCALE GENOMIC DNA]</scope>
    <source>
        <strain evidence="1 2">CCMP1005</strain>
    </source>
</reference>
<evidence type="ECO:0000313" key="1">
    <source>
        <dbReference type="EMBL" id="EJK68960.1"/>
    </source>
</evidence>
<accession>K0SU62</accession>
<dbReference type="AlphaFoldDB" id="K0SU62"/>